<dbReference type="InterPro" id="IPR042245">
    <property type="entry name" value="Tgt2/MlaC_sf"/>
</dbReference>
<dbReference type="Proteomes" id="UP000240904">
    <property type="component" value="Unassembled WGS sequence"/>
</dbReference>
<sequence>MKLARYILWWMVSLPLFIHATFALASPVDTSEPYRMIEKVSQITFDRLKSEQTVIQGNPDYLRTVVKDELLPYINIRYAAYKVLGPQLKKTTSKQRNEFVDAFSHYLVASYAQVLTQYTDQDIKVEPPKAIPADRTIVSVRVEIVDKQRPPIRLDFKLRKNKKTNEWQCFDMIAEGVSMISTKQSEWSGQLRTEGVDVVTQSLKDLAAKPIRREDKTDE</sequence>
<name>A0A2T3MX79_9GAMM</name>
<dbReference type="Gene3D" id="3.10.450.710">
    <property type="entry name" value="Tgt2/MlaC"/>
    <property type="match status" value="1"/>
</dbReference>
<dbReference type="PANTHER" id="PTHR36573">
    <property type="entry name" value="INTERMEMBRANE PHOSPHOLIPID TRANSPORT SYSTEM BINDING PROTEIN MLAC"/>
    <property type="match status" value="1"/>
</dbReference>
<evidence type="ECO:0000313" key="2">
    <source>
        <dbReference type="EMBL" id="PSW04581.1"/>
    </source>
</evidence>
<reference evidence="2 3" key="1">
    <citation type="submission" date="2018-03" db="EMBL/GenBank/DDBJ databases">
        <title>Whole genome sequencing of Histamine producing bacteria.</title>
        <authorList>
            <person name="Butler K."/>
        </authorList>
    </citation>
    <scope>NUCLEOTIDE SEQUENCE [LARGE SCALE GENOMIC DNA]</scope>
    <source>
        <strain evidence="2 3">DSM 16190</strain>
    </source>
</reference>
<dbReference type="EMBL" id="PYMC01000008">
    <property type="protein sequence ID" value="PSW04581.1"/>
    <property type="molecule type" value="Genomic_DNA"/>
</dbReference>
<dbReference type="NCBIfam" id="NF011697">
    <property type="entry name" value="PRK15117.1"/>
    <property type="match status" value="1"/>
</dbReference>
<dbReference type="InterPro" id="IPR008869">
    <property type="entry name" value="MlaC/ttg2D"/>
</dbReference>
<gene>
    <name evidence="2" type="ORF">C9I89_12330</name>
</gene>
<dbReference type="PANTHER" id="PTHR36573:SF1">
    <property type="entry name" value="INTERMEMBRANE PHOSPHOLIPID TRANSPORT SYSTEM BINDING PROTEIN MLAC"/>
    <property type="match status" value="1"/>
</dbReference>
<dbReference type="AlphaFoldDB" id="A0A2T3MX79"/>
<dbReference type="Pfam" id="PF05494">
    <property type="entry name" value="MlaC"/>
    <property type="match status" value="1"/>
</dbReference>
<feature type="signal peptide" evidence="1">
    <location>
        <begin position="1"/>
        <end position="25"/>
    </location>
</feature>
<comment type="caution">
    <text evidence="2">The sequence shown here is derived from an EMBL/GenBank/DDBJ whole genome shotgun (WGS) entry which is preliminary data.</text>
</comment>
<proteinExistence type="predicted"/>
<evidence type="ECO:0000313" key="3">
    <source>
        <dbReference type="Proteomes" id="UP000240904"/>
    </source>
</evidence>
<dbReference type="PIRSF" id="PIRSF004649">
    <property type="entry name" value="MlaC"/>
    <property type="match status" value="1"/>
</dbReference>
<evidence type="ECO:0000256" key="1">
    <source>
        <dbReference type="SAM" id="SignalP"/>
    </source>
</evidence>
<dbReference type="OrthoDB" id="9787053at2"/>
<feature type="chain" id="PRO_5015511163" evidence="1">
    <location>
        <begin position="26"/>
        <end position="219"/>
    </location>
</feature>
<accession>A0A2T3MX79</accession>
<dbReference type="RefSeq" id="WP_107283660.1">
    <property type="nucleotide sequence ID" value="NZ_PYMC01000008.1"/>
</dbReference>
<protein>
    <submittedName>
        <fullName evidence="2">Phospholipid-binding protein MlaC</fullName>
    </submittedName>
</protein>
<keyword evidence="1" id="KW-0732">Signal</keyword>
<keyword evidence="3" id="KW-1185">Reference proteome</keyword>
<organism evidence="2 3">
    <name type="scientific">Photobacterium lipolyticum</name>
    <dbReference type="NCBI Taxonomy" id="266810"/>
    <lineage>
        <taxon>Bacteria</taxon>
        <taxon>Pseudomonadati</taxon>
        <taxon>Pseudomonadota</taxon>
        <taxon>Gammaproteobacteria</taxon>
        <taxon>Vibrionales</taxon>
        <taxon>Vibrionaceae</taxon>
        <taxon>Photobacterium</taxon>
    </lineage>
</organism>